<reference evidence="1" key="1">
    <citation type="journal article" date="2015" name="Nature">
        <title>Complex archaea that bridge the gap between prokaryotes and eukaryotes.</title>
        <authorList>
            <person name="Spang A."/>
            <person name="Saw J.H."/>
            <person name="Jorgensen S.L."/>
            <person name="Zaremba-Niedzwiedzka K."/>
            <person name="Martijn J."/>
            <person name="Lind A.E."/>
            <person name="van Eijk R."/>
            <person name="Schleper C."/>
            <person name="Guy L."/>
            <person name="Ettema T.J."/>
        </authorList>
    </citation>
    <scope>NUCLEOTIDE SEQUENCE</scope>
</reference>
<name>A0A0F9UQ57_9ZZZZ</name>
<accession>A0A0F9UQ57</accession>
<protein>
    <submittedName>
        <fullName evidence="1">Uncharacterized protein</fullName>
    </submittedName>
</protein>
<gene>
    <name evidence="1" type="ORF">LCGC14_0196070</name>
</gene>
<evidence type="ECO:0000313" key="1">
    <source>
        <dbReference type="EMBL" id="KKN93774.1"/>
    </source>
</evidence>
<dbReference type="EMBL" id="LAZR01000084">
    <property type="protein sequence ID" value="KKN93774.1"/>
    <property type="molecule type" value="Genomic_DNA"/>
</dbReference>
<sequence length="82" mass="9459">MGTPPIEEIQLKVQREACQAWFEDIEELLFCSNGAECDGNHKTTHENMRWTYPGAAEGEEEYEHTITVELSWKITVTKSEKI</sequence>
<organism evidence="1">
    <name type="scientific">marine sediment metagenome</name>
    <dbReference type="NCBI Taxonomy" id="412755"/>
    <lineage>
        <taxon>unclassified sequences</taxon>
        <taxon>metagenomes</taxon>
        <taxon>ecological metagenomes</taxon>
    </lineage>
</organism>
<comment type="caution">
    <text evidence="1">The sequence shown here is derived from an EMBL/GenBank/DDBJ whole genome shotgun (WGS) entry which is preliminary data.</text>
</comment>
<dbReference type="AlphaFoldDB" id="A0A0F9UQ57"/>
<proteinExistence type="predicted"/>